<feature type="domain" description="G-protein coupled receptors family 1 profile" evidence="11">
    <location>
        <begin position="40"/>
        <end position="289"/>
    </location>
</feature>
<dbReference type="Pfam" id="PF13853">
    <property type="entry name" value="7tm_4"/>
    <property type="match status" value="1"/>
</dbReference>
<dbReference type="InterPro" id="IPR017452">
    <property type="entry name" value="GPCR_Rhodpsn_7TM"/>
</dbReference>
<evidence type="ECO:0000256" key="3">
    <source>
        <dbReference type="ARBA" id="ARBA00022606"/>
    </source>
</evidence>
<accession>A0AA97K6F8</accession>
<feature type="transmembrane region" description="Helical" evidence="10">
    <location>
        <begin position="139"/>
        <end position="157"/>
    </location>
</feature>
<feature type="transmembrane region" description="Helical" evidence="10">
    <location>
        <begin position="98"/>
        <end position="119"/>
    </location>
</feature>
<dbReference type="Proteomes" id="UP001190640">
    <property type="component" value="Chromosome 12"/>
</dbReference>
<proteinExistence type="inferred from homology"/>
<dbReference type="GO" id="GO:0005886">
    <property type="term" value="C:plasma membrane"/>
    <property type="evidence" value="ECO:0007669"/>
    <property type="project" value="UniProtKB-SubCell"/>
</dbReference>
<dbReference type="GeneID" id="129340278"/>
<dbReference type="KEGG" id="emc:129340278"/>
<sequence>MNMNKTSITYFIFFGFPTYLEVQILMFVLLSAVYVVTVTGNSLIILITWADVTLHTPMYFFLRTLSFLEICYISVTLPKMLHSLLLGDKSISFSGCAAQMYFILFLGTVECFLLASMSYDRCVAICLPLHYTLLMSKGVCVYLTLASWIGGILIPLVNTTWTFSLPYCGSNKINHFFCDFPPVLKLACADTSLNEMVMLASSLVITLIPFIFILASYTCILGTILRMPSAESRHKAFSTCSSHLIMVTLFYGSASFMYLHPKSSYCLERDKFLSLFYTVITPMLNPVIYSLRNTEVKKALMRMLKRKVLS</sequence>
<name>A0AA97K6F8_EUBMA</name>
<keyword evidence="7 10" id="KW-0472">Membrane</keyword>
<dbReference type="RefSeq" id="XP_054850958.1">
    <property type="nucleotide sequence ID" value="XM_054994983.1"/>
</dbReference>
<feature type="transmembrane region" description="Helical" evidence="10">
    <location>
        <begin position="24"/>
        <end position="48"/>
    </location>
</feature>
<dbReference type="PRINTS" id="PR00245">
    <property type="entry name" value="OLFACTORYR"/>
</dbReference>
<reference evidence="13" key="1">
    <citation type="submission" date="2025-08" db="UniProtKB">
        <authorList>
            <consortium name="RefSeq"/>
        </authorList>
    </citation>
    <scope>IDENTIFICATION</scope>
    <source>
        <tissue evidence="13">Blood</tissue>
    </source>
</reference>
<dbReference type="PROSITE" id="PS50262">
    <property type="entry name" value="G_PROTEIN_RECEP_F1_2"/>
    <property type="match status" value="1"/>
</dbReference>
<dbReference type="InterPro" id="IPR000725">
    <property type="entry name" value="Olfact_rcpt"/>
</dbReference>
<evidence type="ECO:0000256" key="5">
    <source>
        <dbReference type="ARBA" id="ARBA00022725"/>
    </source>
</evidence>
<dbReference type="InterPro" id="IPR000276">
    <property type="entry name" value="GPCR_Rhodpsn"/>
</dbReference>
<keyword evidence="5 10" id="KW-0552">Olfaction</keyword>
<evidence type="ECO:0000256" key="10">
    <source>
        <dbReference type="RuleBase" id="RU363047"/>
    </source>
</evidence>
<dbReference type="AlphaFoldDB" id="A0AA97K6F8"/>
<gene>
    <name evidence="13" type="primary">LOC129340278</name>
</gene>
<feature type="transmembrane region" description="Helical" evidence="10">
    <location>
        <begin position="203"/>
        <end position="225"/>
    </location>
</feature>
<keyword evidence="6 10" id="KW-1133">Transmembrane helix</keyword>
<keyword evidence="4 9" id="KW-0812">Transmembrane</keyword>
<keyword evidence="9" id="KW-0297">G-protein coupled receptor</keyword>
<dbReference type="GO" id="GO:0004984">
    <property type="term" value="F:olfactory receptor activity"/>
    <property type="evidence" value="ECO:0007669"/>
    <property type="project" value="InterPro"/>
</dbReference>
<keyword evidence="2 10" id="KW-1003">Cell membrane</keyword>
<dbReference type="PANTHER" id="PTHR26453">
    <property type="entry name" value="OLFACTORY RECEPTOR"/>
    <property type="match status" value="1"/>
</dbReference>
<comment type="subcellular location">
    <subcellularLocation>
        <location evidence="1 10">Cell membrane</location>
        <topology evidence="1 10">Multi-pass membrane protein</topology>
    </subcellularLocation>
</comment>
<organism evidence="12 13">
    <name type="scientific">Eublepharis macularius</name>
    <name type="common">Leopard gecko</name>
    <name type="synonym">Cyrtodactylus macularius</name>
    <dbReference type="NCBI Taxonomy" id="481883"/>
    <lineage>
        <taxon>Eukaryota</taxon>
        <taxon>Metazoa</taxon>
        <taxon>Chordata</taxon>
        <taxon>Craniata</taxon>
        <taxon>Vertebrata</taxon>
        <taxon>Euteleostomi</taxon>
        <taxon>Lepidosauria</taxon>
        <taxon>Squamata</taxon>
        <taxon>Bifurcata</taxon>
        <taxon>Gekkota</taxon>
        <taxon>Eublepharidae</taxon>
        <taxon>Eublepharinae</taxon>
        <taxon>Eublepharis</taxon>
    </lineage>
</organism>
<evidence type="ECO:0000259" key="11">
    <source>
        <dbReference type="PROSITE" id="PS50262"/>
    </source>
</evidence>
<dbReference type="CDD" id="cd15225">
    <property type="entry name" value="7tmA_OR10A-like"/>
    <property type="match status" value="1"/>
</dbReference>
<dbReference type="PROSITE" id="PS00237">
    <property type="entry name" value="G_PROTEIN_RECEP_F1_1"/>
    <property type="match status" value="1"/>
</dbReference>
<evidence type="ECO:0000256" key="8">
    <source>
        <dbReference type="ARBA" id="ARBA00023224"/>
    </source>
</evidence>
<dbReference type="PRINTS" id="PR00237">
    <property type="entry name" value="GPCRRHODOPSN"/>
</dbReference>
<feature type="transmembrane region" description="Helical" evidence="10">
    <location>
        <begin position="237"/>
        <end position="260"/>
    </location>
</feature>
<dbReference type="GO" id="GO:0004930">
    <property type="term" value="F:G protein-coupled receptor activity"/>
    <property type="evidence" value="ECO:0007669"/>
    <property type="project" value="UniProtKB-KW"/>
</dbReference>
<evidence type="ECO:0000256" key="1">
    <source>
        <dbReference type="ARBA" id="ARBA00004651"/>
    </source>
</evidence>
<evidence type="ECO:0000313" key="12">
    <source>
        <dbReference type="Proteomes" id="UP001190640"/>
    </source>
</evidence>
<evidence type="ECO:0000256" key="9">
    <source>
        <dbReference type="RuleBase" id="RU000688"/>
    </source>
</evidence>
<keyword evidence="8 9" id="KW-0807">Transducer</keyword>
<evidence type="ECO:0000256" key="6">
    <source>
        <dbReference type="ARBA" id="ARBA00022989"/>
    </source>
</evidence>
<feature type="transmembrane region" description="Helical" evidence="10">
    <location>
        <begin position="272"/>
        <end position="291"/>
    </location>
</feature>
<keyword evidence="3 10" id="KW-0716">Sensory transduction</keyword>
<evidence type="ECO:0000256" key="2">
    <source>
        <dbReference type="ARBA" id="ARBA00022475"/>
    </source>
</evidence>
<evidence type="ECO:0000256" key="7">
    <source>
        <dbReference type="ARBA" id="ARBA00023136"/>
    </source>
</evidence>
<feature type="transmembrane region" description="Helical" evidence="10">
    <location>
        <begin position="60"/>
        <end position="78"/>
    </location>
</feature>
<evidence type="ECO:0000313" key="13">
    <source>
        <dbReference type="RefSeq" id="XP_054850958.1"/>
    </source>
</evidence>
<keyword evidence="9" id="KW-0675">Receptor</keyword>
<protein>
    <recommendedName>
        <fullName evidence="10">Olfactory receptor</fullName>
    </recommendedName>
</protein>
<evidence type="ECO:0000256" key="4">
    <source>
        <dbReference type="ARBA" id="ARBA00022692"/>
    </source>
</evidence>
<keyword evidence="12" id="KW-1185">Reference proteome</keyword>
<dbReference type="FunFam" id="1.20.1070.10:FF:000001">
    <property type="entry name" value="Olfactory receptor"/>
    <property type="match status" value="1"/>
</dbReference>
<dbReference type="Gene3D" id="1.20.1070.10">
    <property type="entry name" value="Rhodopsin 7-helix transmembrane proteins"/>
    <property type="match status" value="1"/>
</dbReference>
<dbReference type="SUPFAM" id="SSF81321">
    <property type="entry name" value="Family A G protein-coupled receptor-like"/>
    <property type="match status" value="1"/>
</dbReference>
<comment type="similarity">
    <text evidence="9">Belongs to the G-protein coupled receptor 1 family.</text>
</comment>